<sequence length="63" mass="7054">LTTPVLRLENTLLFSTDISFTVAYGSHKSSFPHGRRFRAASTCTTNFCKASEWRIDICTSPRG</sequence>
<dbReference type="AlphaFoldDB" id="A0A0N4X2A1"/>
<protein>
    <submittedName>
        <fullName evidence="1">ZP domain-containing protein</fullName>
    </submittedName>
</protein>
<reference evidence="1" key="1">
    <citation type="submission" date="2017-02" db="UniProtKB">
        <authorList>
            <consortium name="WormBaseParasite"/>
        </authorList>
    </citation>
    <scope>IDENTIFICATION</scope>
</reference>
<name>A0A0N4X2A1_HAEPC</name>
<organism evidence="1">
    <name type="scientific">Haemonchus placei</name>
    <name type="common">Barber's pole worm</name>
    <dbReference type="NCBI Taxonomy" id="6290"/>
    <lineage>
        <taxon>Eukaryota</taxon>
        <taxon>Metazoa</taxon>
        <taxon>Ecdysozoa</taxon>
        <taxon>Nematoda</taxon>
        <taxon>Chromadorea</taxon>
        <taxon>Rhabditida</taxon>
        <taxon>Rhabditina</taxon>
        <taxon>Rhabditomorpha</taxon>
        <taxon>Strongyloidea</taxon>
        <taxon>Trichostrongylidae</taxon>
        <taxon>Haemonchus</taxon>
    </lineage>
</organism>
<evidence type="ECO:0000313" key="1">
    <source>
        <dbReference type="WBParaSite" id="HPLM_0001848401-mRNA-1"/>
    </source>
</evidence>
<accession>A0A0N4X2A1</accession>
<dbReference type="WBParaSite" id="HPLM_0001848401-mRNA-1">
    <property type="protein sequence ID" value="HPLM_0001848401-mRNA-1"/>
    <property type="gene ID" value="HPLM_0001848401"/>
</dbReference>
<proteinExistence type="predicted"/>